<evidence type="ECO:0000313" key="10">
    <source>
        <dbReference type="Proteomes" id="UP000694424"/>
    </source>
</evidence>
<reference evidence="9" key="2">
    <citation type="submission" date="2025-09" db="UniProtKB">
        <authorList>
            <consortium name="Ensembl"/>
        </authorList>
    </citation>
    <scope>IDENTIFICATION</scope>
</reference>
<dbReference type="InterPro" id="IPR017970">
    <property type="entry name" value="Homeobox_CS"/>
</dbReference>
<dbReference type="Ensembl" id="ENSAOWT00000023356.1">
    <property type="protein sequence ID" value="ENSAOWP00000020612.1"/>
    <property type="gene ID" value="ENSAOWG00000013939.1"/>
</dbReference>
<evidence type="ECO:0000256" key="1">
    <source>
        <dbReference type="ARBA" id="ARBA00005733"/>
    </source>
</evidence>
<dbReference type="InterPro" id="IPR009057">
    <property type="entry name" value="Homeodomain-like_sf"/>
</dbReference>
<evidence type="ECO:0000313" key="9">
    <source>
        <dbReference type="Ensembl" id="ENSAOWP00000020612.1"/>
    </source>
</evidence>
<dbReference type="InterPro" id="IPR001356">
    <property type="entry name" value="HD"/>
</dbReference>
<dbReference type="Pfam" id="PF00046">
    <property type="entry name" value="Homeodomain"/>
    <property type="match status" value="1"/>
</dbReference>
<dbReference type="InterPro" id="IPR052488">
    <property type="entry name" value="DMBX_homeobox"/>
</dbReference>
<dbReference type="AlphaFoldDB" id="A0A8B9Q3J4"/>
<dbReference type="GO" id="GO:0005634">
    <property type="term" value="C:nucleus"/>
    <property type="evidence" value="ECO:0007669"/>
    <property type="project" value="UniProtKB-SubCell"/>
</dbReference>
<dbReference type="GO" id="GO:0000981">
    <property type="term" value="F:DNA-binding transcription factor activity, RNA polymerase II-specific"/>
    <property type="evidence" value="ECO:0007669"/>
    <property type="project" value="InterPro"/>
</dbReference>
<dbReference type="PROSITE" id="PS00027">
    <property type="entry name" value="HOMEOBOX_1"/>
    <property type="match status" value="1"/>
</dbReference>
<dbReference type="SUPFAM" id="SSF46689">
    <property type="entry name" value="Homeodomain-like"/>
    <property type="match status" value="1"/>
</dbReference>
<accession>A0A8B9Q3J4</accession>
<keyword evidence="2 5" id="KW-0238">DNA-binding</keyword>
<dbReference type="Gene3D" id="1.10.10.60">
    <property type="entry name" value="Homeodomain-like"/>
    <property type="match status" value="1"/>
</dbReference>
<dbReference type="CDD" id="cd00086">
    <property type="entry name" value="homeodomain"/>
    <property type="match status" value="1"/>
</dbReference>
<sequence>RHPAQTPRGPSPIQQPLFPGGSFHPALGTEGGQGAALQPGASCHLPTLPAPSPELLLEAGYGVPPKHRRSRTAFSLHQLQALERAFEKSHYPDVATRERLALGINLPEARVQVWFKNRRAKFRKSQRRRLEMGASASPRQGRGPGSPPSEPSRVPAWKAMTEPLRWCLLEEPRLRVLAGTWLAGELKRGQRTLRPSCLLALPFAAYQLPAPGLPAAPGALPAVSSWT</sequence>
<proteinExistence type="inferred from homology"/>
<protein>
    <recommendedName>
        <fullName evidence="8">Homeobox domain-containing protein</fullName>
    </recommendedName>
</protein>
<dbReference type="Proteomes" id="UP000694424">
    <property type="component" value="Unplaced"/>
</dbReference>
<keyword evidence="3 5" id="KW-0371">Homeobox</keyword>
<evidence type="ECO:0000256" key="3">
    <source>
        <dbReference type="ARBA" id="ARBA00023155"/>
    </source>
</evidence>
<feature type="domain" description="Homeobox" evidence="8">
    <location>
        <begin position="65"/>
        <end position="125"/>
    </location>
</feature>
<evidence type="ECO:0000256" key="2">
    <source>
        <dbReference type="ARBA" id="ARBA00023125"/>
    </source>
</evidence>
<reference evidence="9" key="1">
    <citation type="submission" date="2025-08" db="UniProtKB">
        <authorList>
            <consortium name="Ensembl"/>
        </authorList>
    </citation>
    <scope>IDENTIFICATION</scope>
</reference>
<organism evidence="9 10">
    <name type="scientific">Apteryx owenii</name>
    <name type="common">Little spotted kiwi</name>
    <dbReference type="NCBI Taxonomy" id="8824"/>
    <lineage>
        <taxon>Eukaryota</taxon>
        <taxon>Metazoa</taxon>
        <taxon>Chordata</taxon>
        <taxon>Craniata</taxon>
        <taxon>Vertebrata</taxon>
        <taxon>Euteleostomi</taxon>
        <taxon>Archelosauria</taxon>
        <taxon>Archosauria</taxon>
        <taxon>Dinosauria</taxon>
        <taxon>Saurischia</taxon>
        <taxon>Theropoda</taxon>
        <taxon>Coelurosauria</taxon>
        <taxon>Aves</taxon>
        <taxon>Palaeognathae</taxon>
        <taxon>Apterygiformes</taxon>
        <taxon>Apterygidae</taxon>
        <taxon>Apteryx</taxon>
    </lineage>
</organism>
<dbReference type="FunFam" id="1.10.10.60:FF:000551">
    <property type="entry name" value="Predicted protein"/>
    <property type="match status" value="1"/>
</dbReference>
<evidence type="ECO:0000259" key="8">
    <source>
        <dbReference type="PROSITE" id="PS50071"/>
    </source>
</evidence>
<dbReference type="SMART" id="SM00389">
    <property type="entry name" value="HOX"/>
    <property type="match status" value="1"/>
</dbReference>
<dbReference type="PROSITE" id="PS50071">
    <property type="entry name" value="HOMEOBOX_2"/>
    <property type="match status" value="1"/>
</dbReference>
<evidence type="ECO:0000256" key="6">
    <source>
        <dbReference type="RuleBase" id="RU000682"/>
    </source>
</evidence>
<evidence type="ECO:0000256" key="4">
    <source>
        <dbReference type="ARBA" id="ARBA00023242"/>
    </source>
</evidence>
<keyword evidence="10" id="KW-1185">Reference proteome</keyword>
<name>A0A8B9Q3J4_APTOW</name>
<dbReference type="PANTHER" id="PTHR46639:SF4">
    <property type="entry name" value="DIENCEPHALON_MESENCEPHALON HOMEOBOX PROTEIN 1-B-LIKE"/>
    <property type="match status" value="1"/>
</dbReference>
<evidence type="ECO:0000256" key="7">
    <source>
        <dbReference type="SAM" id="MobiDB-lite"/>
    </source>
</evidence>
<feature type="DNA-binding region" description="Homeobox" evidence="5">
    <location>
        <begin position="67"/>
        <end position="126"/>
    </location>
</feature>
<dbReference type="PANTHER" id="PTHR46639">
    <property type="entry name" value="DIENCEPHALON/MESENCEPHALON HOMEOBOX PROTEIN 1"/>
    <property type="match status" value="1"/>
</dbReference>
<evidence type="ECO:0000256" key="5">
    <source>
        <dbReference type="PROSITE-ProRule" id="PRU00108"/>
    </source>
</evidence>
<keyword evidence="4 5" id="KW-0539">Nucleus</keyword>
<comment type="subcellular location">
    <subcellularLocation>
        <location evidence="5 6">Nucleus</location>
    </subcellularLocation>
</comment>
<feature type="region of interest" description="Disordered" evidence="7">
    <location>
        <begin position="1"/>
        <end position="40"/>
    </location>
</feature>
<comment type="similarity">
    <text evidence="1">Belongs to the paired homeobox family.</text>
</comment>
<feature type="region of interest" description="Disordered" evidence="7">
    <location>
        <begin position="125"/>
        <end position="155"/>
    </location>
</feature>
<dbReference type="GO" id="GO:0000977">
    <property type="term" value="F:RNA polymerase II transcription regulatory region sequence-specific DNA binding"/>
    <property type="evidence" value="ECO:0007669"/>
    <property type="project" value="TreeGrafter"/>
</dbReference>